<organism evidence="2 3">
    <name type="scientific">Brassica carinata</name>
    <name type="common">Ethiopian mustard</name>
    <name type="synonym">Abyssinian cabbage</name>
    <dbReference type="NCBI Taxonomy" id="52824"/>
    <lineage>
        <taxon>Eukaryota</taxon>
        <taxon>Viridiplantae</taxon>
        <taxon>Streptophyta</taxon>
        <taxon>Embryophyta</taxon>
        <taxon>Tracheophyta</taxon>
        <taxon>Spermatophyta</taxon>
        <taxon>Magnoliopsida</taxon>
        <taxon>eudicotyledons</taxon>
        <taxon>Gunneridae</taxon>
        <taxon>Pentapetalae</taxon>
        <taxon>rosids</taxon>
        <taxon>malvids</taxon>
        <taxon>Brassicales</taxon>
        <taxon>Brassicaceae</taxon>
        <taxon>Brassiceae</taxon>
        <taxon>Brassica</taxon>
    </lineage>
</organism>
<accession>A0A8X7W1D8</accession>
<sequence>MGHLKLSSLLLVLPLILNILLVSADTSRTQVNYGTDRAATGENQAVAWHPRTTINHGSYRGPRKHLVNPTVEQDVYTVPESSA</sequence>
<name>A0A8X7W1D8_BRACI</name>
<gene>
    <name evidence="2" type="ORF">Bca52824_013776</name>
</gene>
<keyword evidence="1" id="KW-0732">Signal</keyword>
<feature type="signal peptide" evidence="1">
    <location>
        <begin position="1"/>
        <end position="24"/>
    </location>
</feature>
<dbReference type="AlphaFoldDB" id="A0A8X7W1D8"/>
<protein>
    <submittedName>
        <fullName evidence="2">Uncharacterized protein</fullName>
    </submittedName>
</protein>
<evidence type="ECO:0000313" key="2">
    <source>
        <dbReference type="EMBL" id="KAG2320563.1"/>
    </source>
</evidence>
<dbReference type="OrthoDB" id="1696886at2759"/>
<dbReference type="Proteomes" id="UP000886595">
    <property type="component" value="Unassembled WGS sequence"/>
</dbReference>
<reference evidence="2 3" key="1">
    <citation type="submission" date="2020-02" db="EMBL/GenBank/DDBJ databases">
        <authorList>
            <person name="Ma Q."/>
            <person name="Huang Y."/>
            <person name="Song X."/>
            <person name="Pei D."/>
        </authorList>
    </citation>
    <scope>NUCLEOTIDE SEQUENCE [LARGE SCALE GENOMIC DNA]</scope>
    <source>
        <strain evidence="2">Sxm20200214</strain>
        <tissue evidence="2">Leaf</tissue>
    </source>
</reference>
<evidence type="ECO:0000256" key="1">
    <source>
        <dbReference type="SAM" id="SignalP"/>
    </source>
</evidence>
<evidence type="ECO:0000313" key="3">
    <source>
        <dbReference type="Proteomes" id="UP000886595"/>
    </source>
</evidence>
<keyword evidence="3" id="KW-1185">Reference proteome</keyword>
<comment type="caution">
    <text evidence="2">The sequence shown here is derived from an EMBL/GenBank/DDBJ whole genome shotgun (WGS) entry which is preliminary data.</text>
</comment>
<feature type="chain" id="PRO_5036443497" evidence="1">
    <location>
        <begin position="25"/>
        <end position="83"/>
    </location>
</feature>
<proteinExistence type="predicted"/>
<dbReference type="EMBL" id="JAAMPC010000003">
    <property type="protein sequence ID" value="KAG2320563.1"/>
    <property type="molecule type" value="Genomic_DNA"/>
</dbReference>